<dbReference type="RefSeq" id="XP_020048090.1">
    <property type="nucleotide sequence ID" value="XM_020194467.1"/>
</dbReference>
<dbReference type="GeneID" id="30968103"/>
<evidence type="ECO:0000256" key="2">
    <source>
        <dbReference type="ARBA" id="ARBA00005340"/>
    </source>
</evidence>
<keyword evidence="12" id="KW-1185">Reference proteome</keyword>
<keyword evidence="5" id="KW-0227">DNA damage</keyword>
<keyword evidence="8" id="KW-0234">DNA repair</keyword>
<evidence type="ECO:0000256" key="4">
    <source>
        <dbReference type="ARBA" id="ARBA00022723"/>
    </source>
</evidence>
<dbReference type="InterPro" id="IPR001719">
    <property type="entry name" value="AP_endonuc_2"/>
</dbReference>
<feature type="region of interest" description="Disordered" evidence="9">
    <location>
        <begin position="291"/>
        <end position="362"/>
    </location>
</feature>
<dbReference type="InterPro" id="IPR018246">
    <property type="entry name" value="AP_endonuc_F2_Zn_BS"/>
</dbReference>
<dbReference type="InterPro" id="IPR036237">
    <property type="entry name" value="Xyl_isomerase-like_sf"/>
</dbReference>
<organism evidence="11 12">
    <name type="scientific">Ascoidea rubescens DSM 1968</name>
    <dbReference type="NCBI Taxonomy" id="1344418"/>
    <lineage>
        <taxon>Eukaryota</taxon>
        <taxon>Fungi</taxon>
        <taxon>Dikarya</taxon>
        <taxon>Ascomycota</taxon>
        <taxon>Saccharomycotina</taxon>
        <taxon>Saccharomycetes</taxon>
        <taxon>Ascoideaceae</taxon>
        <taxon>Ascoidea</taxon>
    </lineage>
</organism>
<feature type="compositionally biased region" description="Basic and acidic residues" evidence="9">
    <location>
        <begin position="291"/>
        <end position="336"/>
    </location>
</feature>
<keyword evidence="11" id="KW-0540">Nuclease</keyword>
<dbReference type="PANTHER" id="PTHR21445:SF0">
    <property type="entry name" value="APURINIC-APYRIMIDINIC ENDONUCLEASE"/>
    <property type="match status" value="1"/>
</dbReference>
<dbReference type="AlphaFoldDB" id="A0A1D2VJL9"/>
<dbReference type="GO" id="GO:0006284">
    <property type="term" value="P:base-excision repair"/>
    <property type="evidence" value="ECO:0007669"/>
    <property type="project" value="EnsemblFungi"/>
</dbReference>
<dbReference type="GO" id="GO:0003677">
    <property type="term" value="F:DNA binding"/>
    <property type="evidence" value="ECO:0007669"/>
    <property type="project" value="InterPro"/>
</dbReference>
<dbReference type="PROSITE" id="PS51432">
    <property type="entry name" value="AP_NUCLEASE_F2_4"/>
    <property type="match status" value="1"/>
</dbReference>
<dbReference type="GO" id="GO:0005739">
    <property type="term" value="C:mitochondrion"/>
    <property type="evidence" value="ECO:0007669"/>
    <property type="project" value="EnsemblFungi"/>
</dbReference>
<dbReference type="Pfam" id="PF01261">
    <property type="entry name" value="AP_endonuc_2"/>
    <property type="match status" value="1"/>
</dbReference>
<evidence type="ECO:0000256" key="9">
    <source>
        <dbReference type="SAM" id="MobiDB-lite"/>
    </source>
</evidence>
<dbReference type="FunCoup" id="A0A1D2VJL9">
    <property type="interactions" value="50"/>
</dbReference>
<dbReference type="GO" id="GO:0008311">
    <property type="term" value="F:double-stranded DNA 3'-5' DNA exonuclease activity"/>
    <property type="evidence" value="ECO:0007669"/>
    <property type="project" value="EnsemblFungi"/>
</dbReference>
<evidence type="ECO:0000256" key="5">
    <source>
        <dbReference type="ARBA" id="ARBA00022763"/>
    </source>
</evidence>
<comment type="cofactor">
    <cofactor evidence="1">
        <name>Zn(2+)</name>
        <dbReference type="ChEBI" id="CHEBI:29105"/>
    </cofactor>
</comment>
<feature type="domain" description="Xylose isomerase-like TIM barrel" evidence="10">
    <location>
        <begin position="13"/>
        <end position="273"/>
    </location>
</feature>
<evidence type="ECO:0000259" key="10">
    <source>
        <dbReference type="Pfam" id="PF01261"/>
    </source>
</evidence>
<sequence length="362" mass="41676">MAASGGIYNSVINARKIGAKSFAVFLKSPRRWVSKDYTQEEIDKFGILCEKHGYNPRTDILPHGQYFINLANPESEKEEKSYKSFVDDLKRCEQLGIGLYNFHPGSSLDSDHGEALKRLGKNINRGIKETKFVKIVIENMAGHGNLIGSKLEDIGKVIEMVEDKERIGVCIDTCHTYSAGYDIEDESKFGEFLKKFEEVIGMNYLSSVHLNDSKAPFNSNRDLHQKLGHGYLGLEIFRVICNLEKFEGIPIILETPIEKGEDDLRYGEEIELLNWLIGKKKEDEEYVKKKEELSLKGKKEREEQMKKYLVRQEKEEKKRKKEEGGNTKKRGIRENGEDILSQLSKKKKTTTTRKEKEEKKED</sequence>
<dbReference type="PANTHER" id="PTHR21445">
    <property type="entry name" value="ENDONUCLEASE IV ENDODEOXYRIBONUCLEASE IV"/>
    <property type="match status" value="1"/>
</dbReference>
<dbReference type="HAMAP" id="MF_00152">
    <property type="entry name" value="Nfo"/>
    <property type="match status" value="1"/>
</dbReference>
<dbReference type="EMBL" id="KV454478">
    <property type="protein sequence ID" value="ODV61783.1"/>
    <property type="molecule type" value="Genomic_DNA"/>
</dbReference>
<protein>
    <recommendedName>
        <fullName evidence="3">Apurinic-apyrimidinic endonuclease 1</fullName>
    </recommendedName>
</protein>
<keyword evidence="6" id="KW-0378">Hydrolase</keyword>
<accession>A0A1D2VJL9</accession>
<keyword evidence="7" id="KW-0862">Zinc</keyword>
<dbReference type="SMART" id="SM00518">
    <property type="entry name" value="AP2Ec"/>
    <property type="match status" value="1"/>
</dbReference>
<dbReference type="CDD" id="cd00019">
    <property type="entry name" value="AP2Ec"/>
    <property type="match status" value="1"/>
</dbReference>
<evidence type="ECO:0000256" key="7">
    <source>
        <dbReference type="ARBA" id="ARBA00022833"/>
    </source>
</evidence>
<dbReference type="PROSITE" id="PS00731">
    <property type="entry name" value="AP_NUCLEASE_F2_3"/>
    <property type="match status" value="1"/>
</dbReference>
<dbReference type="InterPro" id="IPR013022">
    <property type="entry name" value="Xyl_isomerase-like_TIM-brl"/>
</dbReference>
<evidence type="ECO:0000256" key="6">
    <source>
        <dbReference type="ARBA" id="ARBA00022801"/>
    </source>
</evidence>
<dbReference type="FunFam" id="3.20.20.150:FF:000001">
    <property type="entry name" value="Probable endonuclease 4"/>
    <property type="match status" value="1"/>
</dbReference>
<dbReference type="Gene3D" id="3.20.20.150">
    <property type="entry name" value="Divalent-metal-dependent TIM barrel enzymes"/>
    <property type="match status" value="1"/>
</dbReference>
<evidence type="ECO:0000313" key="12">
    <source>
        <dbReference type="Proteomes" id="UP000095038"/>
    </source>
</evidence>
<dbReference type="InParanoid" id="A0A1D2VJL9"/>
<reference evidence="12" key="1">
    <citation type="submission" date="2016-05" db="EMBL/GenBank/DDBJ databases">
        <title>Comparative genomics of biotechnologically important yeasts.</title>
        <authorList>
            <consortium name="DOE Joint Genome Institute"/>
            <person name="Riley R."/>
            <person name="Haridas S."/>
            <person name="Wolfe K.H."/>
            <person name="Lopes M.R."/>
            <person name="Hittinger C.T."/>
            <person name="Goker M."/>
            <person name="Salamov A."/>
            <person name="Wisecaver J."/>
            <person name="Long T.M."/>
            <person name="Aerts A.L."/>
            <person name="Barry K."/>
            <person name="Choi C."/>
            <person name="Clum A."/>
            <person name="Coughlan A.Y."/>
            <person name="Deshpande S."/>
            <person name="Douglass A.P."/>
            <person name="Hanson S.J."/>
            <person name="Klenk H.-P."/>
            <person name="Labutti K."/>
            <person name="Lapidus A."/>
            <person name="Lindquist E."/>
            <person name="Lipzen A."/>
            <person name="Meier-Kolthoff J.P."/>
            <person name="Ohm R.A."/>
            <person name="Otillar R.P."/>
            <person name="Pangilinan J."/>
            <person name="Peng Y."/>
            <person name="Rokas A."/>
            <person name="Rosa C.A."/>
            <person name="Scheuner C."/>
            <person name="Sibirny A.A."/>
            <person name="Slot J.C."/>
            <person name="Stielow J.B."/>
            <person name="Sun H."/>
            <person name="Kurtzman C.P."/>
            <person name="Blackwell M."/>
            <person name="Grigoriev I.V."/>
            <person name="Jeffries T.W."/>
        </authorList>
    </citation>
    <scope>NUCLEOTIDE SEQUENCE [LARGE SCALE GENOMIC DNA]</scope>
    <source>
        <strain evidence="12">DSM 1968</strain>
    </source>
</reference>
<dbReference type="PROSITE" id="PS00729">
    <property type="entry name" value="AP_NUCLEASE_F2_1"/>
    <property type="match status" value="1"/>
</dbReference>
<dbReference type="GO" id="GO:0003906">
    <property type="term" value="F:DNA-(apurinic or apyrimidinic site) endonuclease activity"/>
    <property type="evidence" value="ECO:0007669"/>
    <property type="project" value="EnsemblFungi"/>
</dbReference>
<proteinExistence type="inferred from homology"/>
<dbReference type="NCBIfam" id="TIGR00587">
    <property type="entry name" value="nfo"/>
    <property type="match status" value="1"/>
</dbReference>
<dbReference type="Proteomes" id="UP000095038">
    <property type="component" value="Unassembled WGS sequence"/>
</dbReference>
<evidence type="ECO:0000256" key="3">
    <source>
        <dbReference type="ARBA" id="ARBA00021759"/>
    </source>
</evidence>
<keyword evidence="4" id="KW-0479">Metal-binding</keyword>
<comment type="similarity">
    <text evidence="2">Belongs to the AP endonuclease 2 family.</text>
</comment>
<dbReference type="OrthoDB" id="7663182at2759"/>
<gene>
    <name evidence="11" type="ORF">ASCRUDRAFT_80180</name>
</gene>
<evidence type="ECO:0000256" key="8">
    <source>
        <dbReference type="ARBA" id="ARBA00023204"/>
    </source>
</evidence>
<keyword evidence="11" id="KW-0255">Endonuclease</keyword>
<dbReference type="SUPFAM" id="SSF51658">
    <property type="entry name" value="Xylose isomerase-like"/>
    <property type="match status" value="1"/>
</dbReference>
<dbReference type="GO" id="GO:0005634">
    <property type="term" value="C:nucleus"/>
    <property type="evidence" value="ECO:0007669"/>
    <property type="project" value="EnsemblFungi"/>
</dbReference>
<evidence type="ECO:0000313" key="11">
    <source>
        <dbReference type="EMBL" id="ODV61783.1"/>
    </source>
</evidence>
<feature type="compositionally biased region" description="Basic and acidic residues" evidence="9">
    <location>
        <begin position="352"/>
        <end position="362"/>
    </location>
</feature>
<dbReference type="PROSITE" id="PS00730">
    <property type="entry name" value="AP_NUCLEASE_F2_2"/>
    <property type="match status" value="1"/>
</dbReference>
<name>A0A1D2VJL9_9ASCO</name>
<dbReference type="GO" id="GO:0008270">
    <property type="term" value="F:zinc ion binding"/>
    <property type="evidence" value="ECO:0007669"/>
    <property type="project" value="InterPro"/>
</dbReference>
<evidence type="ECO:0000256" key="1">
    <source>
        <dbReference type="ARBA" id="ARBA00001947"/>
    </source>
</evidence>
<dbReference type="STRING" id="1344418.A0A1D2VJL9"/>
<dbReference type="GO" id="GO:0017005">
    <property type="term" value="F:3'-tyrosyl-DNA phosphodiesterase activity"/>
    <property type="evidence" value="ECO:0007669"/>
    <property type="project" value="EnsemblFungi"/>
</dbReference>